<feature type="transmembrane region" description="Helical" evidence="7">
    <location>
        <begin position="97"/>
        <end position="115"/>
    </location>
</feature>
<evidence type="ECO:0000313" key="10">
    <source>
        <dbReference type="Proteomes" id="UP001595556"/>
    </source>
</evidence>
<dbReference type="RefSeq" id="WP_377302675.1">
    <property type="nucleotide sequence ID" value="NZ_CP180191.1"/>
</dbReference>
<keyword evidence="7" id="KW-0249">Electron transport</keyword>
<dbReference type="HAMAP" id="MF_01207">
    <property type="entry name" value="MsrQ"/>
    <property type="match status" value="1"/>
</dbReference>
<keyword evidence="7" id="KW-0288">FMN</keyword>
<keyword evidence="6 7" id="KW-0472">Membrane</keyword>
<keyword evidence="7" id="KW-0479">Metal-binding</keyword>
<comment type="subunit">
    <text evidence="7">Heterodimer of a catalytic subunit (MsrP) and a heme-binding subunit (MsrQ).</text>
</comment>
<keyword evidence="4 7" id="KW-1133">Transmembrane helix</keyword>
<dbReference type="InterPro" id="IPR013130">
    <property type="entry name" value="Fe3_Rdtase_TM_dom"/>
</dbReference>
<keyword evidence="2 7" id="KW-0813">Transport</keyword>
<name>A0ABV7H4W1_9BURK</name>
<evidence type="ECO:0000256" key="3">
    <source>
        <dbReference type="ARBA" id="ARBA00022692"/>
    </source>
</evidence>
<feature type="domain" description="Ferric oxidoreductase" evidence="8">
    <location>
        <begin position="64"/>
        <end position="179"/>
    </location>
</feature>
<keyword evidence="7" id="KW-1003">Cell membrane</keyword>
<dbReference type="Proteomes" id="UP001595556">
    <property type="component" value="Unassembled WGS sequence"/>
</dbReference>
<feature type="transmembrane region" description="Helical" evidence="7">
    <location>
        <begin position="24"/>
        <end position="43"/>
    </location>
</feature>
<evidence type="ECO:0000256" key="4">
    <source>
        <dbReference type="ARBA" id="ARBA00022989"/>
    </source>
</evidence>
<organism evidence="9 10">
    <name type="scientific">Piscinibacterium candidicorallinum</name>
    <dbReference type="NCBI Taxonomy" id="1793872"/>
    <lineage>
        <taxon>Bacteria</taxon>
        <taxon>Pseudomonadati</taxon>
        <taxon>Pseudomonadota</taxon>
        <taxon>Betaproteobacteria</taxon>
        <taxon>Burkholderiales</taxon>
        <taxon>Piscinibacterium</taxon>
    </lineage>
</organism>
<evidence type="ECO:0000256" key="5">
    <source>
        <dbReference type="ARBA" id="ARBA00023004"/>
    </source>
</evidence>
<proteinExistence type="inferred from homology"/>
<keyword evidence="5 7" id="KW-0408">Iron</keyword>
<accession>A0ABV7H4W1</accession>
<gene>
    <name evidence="7" type="primary">msrQ</name>
    <name evidence="9" type="ORF">ACFOEN_07605</name>
</gene>
<dbReference type="InterPro" id="IPR022837">
    <property type="entry name" value="MsrQ-like"/>
</dbReference>
<evidence type="ECO:0000256" key="6">
    <source>
        <dbReference type="ARBA" id="ARBA00023136"/>
    </source>
</evidence>
<dbReference type="Pfam" id="PF01794">
    <property type="entry name" value="Ferric_reduct"/>
    <property type="match status" value="1"/>
</dbReference>
<evidence type="ECO:0000259" key="8">
    <source>
        <dbReference type="Pfam" id="PF01794"/>
    </source>
</evidence>
<comment type="similarity">
    <text evidence="7">Belongs to the MsrQ family.</text>
</comment>
<feature type="transmembrane region" description="Helical" evidence="7">
    <location>
        <begin position="63"/>
        <end position="85"/>
    </location>
</feature>
<keyword evidence="7" id="KW-0285">Flavoprotein</keyword>
<keyword evidence="7" id="KW-0349">Heme</keyword>
<protein>
    <recommendedName>
        <fullName evidence="7">Protein-methionine-sulfoxide reductase heme-binding subunit MsrQ</fullName>
    </recommendedName>
    <alternativeName>
        <fullName evidence="7">Flavocytochrome MsrQ</fullName>
    </alternativeName>
</protein>
<dbReference type="PANTHER" id="PTHR36964:SF1">
    <property type="entry name" value="PROTEIN-METHIONINE-SULFOXIDE REDUCTASE HEME-BINDING SUBUNIT MSRQ"/>
    <property type="match status" value="1"/>
</dbReference>
<keyword evidence="3 7" id="KW-0812">Transmembrane</keyword>
<evidence type="ECO:0000313" key="9">
    <source>
        <dbReference type="EMBL" id="MFC3147504.1"/>
    </source>
</evidence>
<evidence type="ECO:0000256" key="1">
    <source>
        <dbReference type="ARBA" id="ARBA00004141"/>
    </source>
</evidence>
<comment type="caution">
    <text evidence="9">The sequence shown here is derived from an EMBL/GenBank/DDBJ whole genome shotgun (WGS) entry which is preliminary data.</text>
</comment>
<comment type="cofactor">
    <cofactor evidence="7">
        <name>heme b</name>
        <dbReference type="ChEBI" id="CHEBI:60344"/>
    </cofactor>
    <text evidence="7">Binds 1 heme b (iron(II)-protoporphyrin IX) group per subunit.</text>
</comment>
<dbReference type="EMBL" id="JBHRTI010000004">
    <property type="protein sequence ID" value="MFC3147504.1"/>
    <property type="molecule type" value="Genomic_DNA"/>
</dbReference>
<comment type="subcellular location">
    <subcellularLocation>
        <location evidence="7">Cell membrane</location>
        <topology evidence="7">Multi-pass membrane protein</topology>
    </subcellularLocation>
    <subcellularLocation>
        <location evidence="1">Membrane</location>
        <topology evidence="1">Multi-pass membrane protein</topology>
    </subcellularLocation>
</comment>
<evidence type="ECO:0000256" key="2">
    <source>
        <dbReference type="ARBA" id="ARBA00022448"/>
    </source>
</evidence>
<comment type="function">
    <text evidence="7">Part of the MsrPQ system that repairs oxidized periplasmic proteins containing methionine sulfoxide residues (Met-O), using respiratory chain electrons. Thus protects these proteins from oxidative-stress damage caused by reactive species of oxygen and chlorine generated by the host defense mechanisms. MsrPQ is essential for the maintenance of envelope integrity under bleach stress, rescuing a wide series of structurally unrelated periplasmic proteins from methionine oxidation. MsrQ provides electrons for reduction to the reductase catalytic subunit MsrP, using the quinone pool of the respiratory chain.</text>
</comment>
<dbReference type="PANTHER" id="PTHR36964">
    <property type="entry name" value="PROTEIN-METHIONINE-SULFOXIDE REDUCTASE HEME-BINDING SUBUNIT MSRQ"/>
    <property type="match status" value="1"/>
</dbReference>
<feature type="transmembrane region" description="Helical" evidence="7">
    <location>
        <begin position="166"/>
        <end position="186"/>
    </location>
</feature>
<feature type="transmembrane region" description="Helical" evidence="7">
    <location>
        <begin position="135"/>
        <end position="154"/>
    </location>
</feature>
<keyword evidence="10" id="KW-1185">Reference proteome</keyword>
<evidence type="ECO:0000256" key="7">
    <source>
        <dbReference type="HAMAP-Rule" id="MF_01207"/>
    </source>
</evidence>
<sequence length="217" mass="24475">MNAGSVPAGAGVASLRALPAKAITAIKVAVFFIALIPFARLAWQSVFNVDALGANPIEHLTRATGWWTLFFLAVTLAITPARKLFNLPWLLKLRRMLGLFTFFYVALHFTTYIWWDQWFDVAEIVKDVIKRPFITVGFAAFVLLIPLAATSFNAAIRFMGGKRWQLLHRAVYATAVLGVLHFWWHKAGKNDLFEPLMFALVFAALLGWRLKQRLSVV</sequence>
<comment type="cofactor">
    <cofactor evidence="7">
        <name>FMN</name>
        <dbReference type="ChEBI" id="CHEBI:58210"/>
    </cofactor>
    <text evidence="7">Binds 1 FMN per subunit.</text>
</comment>
<reference evidence="10" key="1">
    <citation type="journal article" date="2019" name="Int. J. Syst. Evol. Microbiol.">
        <title>The Global Catalogue of Microorganisms (GCM) 10K type strain sequencing project: providing services to taxonomists for standard genome sequencing and annotation.</title>
        <authorList>
            <consortium name="The Broad Institute Genomics Platform"/>
            <consortium name="The Broad Institute Genome Sequencing Center for Infectious Disease"/>
            <person name="Wu L."/>
            <person name="Ma J."/>
        </authorList>
    </citation>
    <scope>NUCLEOTIDE SEQUENCE [LARGE SCALE GENOMIC DNA]</scope>
    <source>
        <strain evidence="10">KCTC 52168</strain>
    </source>
</reference>
<feature type="transmembrane region" description="Helical" evidence="7">
    <location>
        <begin position="192"/>
        <end position="210"/>
    </location>
</feature>